<gene>
    <name evidence="2" type="ORF">F2P44_33535</name>
</gene>
<accession>A0ABX0NKJ1</accession>
<dbReference type="InterPro" id="IPR045351">
    <property type="entry name" value="DUF6531"/>
</dbReference>
<keyword evidence="3" id="KW-1185">Reference proteome</keyword>
<feature type="domain" description="DUF6531" evidence="1">
    <location>
        <begin position="141"/>
        <end position="177"/>
    </location>
</feature>
<evidence type="ECO:0000313" key="3">
    <source>
        <dbReference type="Proteomes" id="UP000621455"/>
    </source>
</evidence>
<protein>
    <recommendedName>
        <fullName evidence="1">DUF6531 domain-containing protein</fullName>
    </recommendedName>
</protein>
<evidence type="ECO:0000259" key="1">
    <source>
        <dbReference type="Pfam" id="PF20148"/>
    </source>
</evidence>
<sequence length="181" mass="20014">MPMLNAIVLSLHSRLIRCALILLPLVLGRARAETGLPEGTLGWWYYSGVLSEAHYAPDPVTACQKGAWHHAREPLVAMRPYKDRRDAFECAYRWGPPKGTIAYLGDAILNCKPGYRSYAQGVFRKERPEVPAPLKCGEAAGNPVQFASGAKIQHETDLGGNGNDLLRVRRTYRSVRENGLG</sequence>
<comment type="caution">
    <text evidence="2">The sequence shown here is derived from an EMBL/GenBank/DDBJ whole genome shotgun (WGS) entry which is preliminary data.</text>
</comment>
<proteinExistence type="predicted"/>
<dbReference type="RefSeq" id="WP_167094482.1">
    <property type="nucleotide sequence ID" value="NZ_WHJG01000101.1"/>
</dbReference>
<dbReference type="Pfam" id="PF20148">
    <property type="entry name" value="DUF6531"/>
    <property type="match status" value="1"/>
</dbReference>
<name>A0ABX0NKJ1_9BURK</name>
<organism evidence="2 3">
    <name type="scientific">Massilia frigida</name>
    <dbReference type="NCBI Taxonomy" id="2609281"/>
    <lineage>
        <taxon>Bacteria</taxon>
        <taxon>Pseudomonadati</taxon>
        <taxon>Pseudomonadota</taxon>
        <taxon>Betaproteobacteria</taxon>
        <taxon>Burkholderiales</taxon>
        <taxon>Oxalobacteraceae</taxon>
        <taxon>Telluria group</taxon>
        <taxon>Massilia</taxon>
    </lineage>
</organism>
<dbReference type="Proteomes" id="UP000621455">
    <property type="component" value="Unassembled WGS sequence"/>
</dbReference>
<dbReference type="EMBL" id="WHJG01000101">
    <property type="protein sequence ID" value="NHZ84141.1"/>
    <property type="molecule type" value="Genomic_DNA"/>
</dbReference>
<evidence type="ECO:0000313" key="2">
    <source>
        <dbReference type="EMBL" id="NHZ84141.1"/>
    </source>
</evidence>
<reference evidence="2 3" key="1">
    <citation type="submission" date="2019-10" db="EMBL/GenBank/DDBJ databases">
        <title>Taxonomy of Antarctic Massilia spp.: description of Massilia rubra sp. nov., Massilia aquatica sp. nov., Massilia mucilaginosa sp. nov., Massilia frigida sp. nov. isolated from streams, lakes and regoliths.</title>
        <authorList>
            <person name="Holochova P."/>
            <person name="Sedlacek I."/>
            <person name="Kralova S."/>
            <person name="Maslanova I."/>
            <person name="Busse H.-J."/>
            <person name="Stankova E."/>
            <person name="Vrbovska V."/>
            <person name="Kovarovic V."/>
            <person name="Bartak M."/>
            <person name="Svec P."/>
            <person name="Pantucek R."/>
        </authorList>
    </citation>
    <scope>NUCLEOTIDE SEQUENCE [LARGE SCALE GENOMIC DNA]</scope>
    <source>
        <strain evidence="2 3">CCM 8695</strain>
    </source>
</reference>